<dbReference type="InterPro" id="IPR036397">
    <property type="entry name" value="RNaseH_sf"/>
</dbReference>
<keyword evidence="2" id="KW-1185">Reference proteome</keyword>
<proteinExistence type="predicted"/>
<name>A0A289ZT64_9CAUD</name>
<accession>A0A289ZT64</accession>
<reference evidence="2" key="1">
    <citation type="submission" date="2017-06" db="EMBL/GenBank/DDBJ databases">
        <authorList>
            <person name="Zhao X."/>
        </authorList>
    </citation>
    <scope>NUCLEOTIDE SEQUENCE [LARGE SCALE GENOMIC DNA]</scope>
</reference>
<dbReference type="EMBL" id="MF285618">
    <property type="protein sequence ID" value="ATA65344.1"/>
    <property type="molecule type" value="Genomic_DNA"/>
</dbReference>
<dbReference type="Proteomes" id="UP000223363">
    <property type="component" value="Segment"/>
</dbReference>
<evidence type="ECO:0000313" key="1">
    <source>
        <dbReference type="EMBL" id="ATA65344.1"/>
    </source>
</evidence>
<gene>
    <name evidence="1" type="ORF">2050HW_00009</name>
</gene>
<protein>
    <recommendedName>
        <fullName evidence="3">DNA polymerase</fullName>
    </recommendedName>
</protein>
<evidence type="ECO:0008006" key="3">
    <source>
        <dbReference type="Google" id="ProtNLM"/>
    </source>
</evidence>
<dbReference type="SUPFAM" id="SSF53098">
    <property type="entry name" value="Ribonuclease H-like"/>
    <property type="match status" value="1"/>
</dbReference>
<dbReference type="GO" id="GO:0003676">
    <property type="term" value="F:nucleic acid binding"/>
    <property type="evidence" value="ECO:0007669"/>
    <property type="project" value="InterPro"/>
</dbReference>
<dbReference type="Gene3D" id="3.30.420.10">
    <property type="entry name" value="Ribonuclease H-like superfamily/Ribonuclease H"/>
    <property type="match status" value="1"/>
</dbReference>
<organism evidence="1 2">
    <name type="scientific">Serratia phage vB_SmaM_ 2050HW</name>
    <dbReference type="NCBI Taxonomy" id="2024252"/>
    <lineage>
        <taxon>Viruses</taxon>
        <taxon>Duplodnaviria</taxon>
        <taxon>Heunggongvirae</taxon>
        <taxon>Uroviricota</taxon>
        <taxon>Caudoviricetes</taxon>
        <taxon>Chimalliviridae</taxon>
        <taxon>Moabitevirus</taxon>
        <taxon>Moabitevirus mv2050HW</taxon>
    </lineage>
</organism>
<sequence length="581" mass="67279">MSQVKPAFTKDDILGFEFKHASYAPKQDSYSDDLVVIKEVVHLKDGRKLPNLRFIRNYQRPYFITLESQRRHKDKRVWEKLDNVRRYECTQAEMVGDIQRKLKMRGGLKMLNRNPYLYGTDVTSTVLLKHAYMNKYPDLKSEYRVAHLDIEFDVTYGTNKINMISVSCGNEVYQFVTKHYAGTNPNFVEEVKACYEREVKPILHEIDNRKEGFDFFSKRGIVHDFNIHVEIVDDEFEAVQAIFDKLHNVLKPDMLSIWNLPYDTGKMIQAIERRGFTPEEIFCDPKVPKDFRYFKLIEGAAKVFDANGVAESKDPCDRWHKVHCPSNFFWVDQMSVRRAVRKHLNKESSYALGKILEKTFGFGKLKGDGDLRATGLDWHKHMQRHNKIFYCVYNMFDNIGAQLLDEVTLDLRSTFPAQCGYSDLHSYGSQGRKLADDFYFDLLDRGYILSGVSDKMEKEMDKHLVPLDGWISTLSAHMVHPDMGNKLLEDMPNSVTKIIRWVLDIDVKSSYPSTGVWMNLSQETTKWAMCRIRGVSMEEQRRAGLNLVSGKVNSVDIMVNVCNAPTAMQLLQRFKAAKGIA</sequence>
<dbReference type="InterPro" id="IPR012337">
    <property type="entry name" value="RNaseH-like_sf"/>
</dbReference>
<evidence type="ECO:0000313" key="2">
    <source>
        <dbReference type="Proteomes" id="UP000223363"/>
    </source>
</evidence>